<reference evidence="1 2" key="1">
    <citation type="submission" date="2019-12" db="EMBL/GenBank/DDBJ databases">
        <authorList>
            <person name="Huq M.A."/>
        </authorList>
    </citation>
    <scope>NUCLEOTIDE SEQUENCE [LARGE SCALE GENOMIC DNA]</scope>
    <source>
        <strain evidence="1 2">MAH-20</strain>
    </source>
</reference>
<protein>
    <submittedName>
        <fullName evidence="1">Lytic transglycosylase domain-containing protein</fullName>
    </submittedName>
</protein>
<evidence type="ECO:0000313" key="1">
    <source>
        <dbReference type="EMBL" id="MVO78872.1"/>
    </source>
</evidence>
<proteinExistence type="predicted"/>
<evidence type="ECO:0000313" key="2">
    <source>
        <dbReference type="Proteomes" id="UP000441389"/>
    </source>
</evidence>
<accession>A0A6I4J2F9</accession>
<dbReference type="Proteomes" id="UP000441389">
    <property type="component" value="Unassembled WGS sequence"/>
</dbReference>
<dbReference type="AlphaFoldDB" id="A0A6I4J2F9"/>
<dbReference type="Gene3D" id="1.10.530.10">
    <property type="match status" value="1"/>
</dbReference>
<dbReference type="InterPro" id="IPR023346">
    <property type="entry name" value="Lysozyme-like_dom_sf"/>
</dbReference>
<dbReference type="SUPFAM" id="SSF53955">
    <property type="entry name" value="Lysozyme-like"/>
    <property type="match status" value="1"/>
</dbReference>
<comment type="caution">
    <text evidence="1">The sequence shown here is derived from an EMBL/GenBank/DDBJ whole genome shotgun (WGS) entry which is preliminary data.</text>
</comment>
<dbReference type="EMBL" id="WQMS01000016">
    <property type="protein sequence ID" value="MVO78872.1"/>
    <property type="molecule type" value="Genomic_DNA"/>
</dbReference>
<keyword evidence="2" id="KW-1185">Reference proteome</keyword>
<dbReference type="RefSeq" id="WP_157027837.1">
    <property type="nucleotide sequence ID" value="NZ_WQMS01000016.1"/>
</dbReference>
<name>A0A6I4J2F9_9SPHN</name>
<sequence>MTVATLQSLLSTGGVQSAIQRASLKTGVDFSYLLGQAQVESSLRPDAKAPTSSASGLYQFVEQSWLGTVKQHGAEHGLGWAADKISQGANGRYYVSDTATRDYILKLRNNPEVASLMAAEHASDNKAELEASLGREVGGADLYMAHFLGIGGAKKFLSTLAGNPGAAAAQLFPAAAASNRNIFFGEGGRARSVSEIYDRFAAKLQRGAEIAAGGKELPPIAAPGKANPFQLAMLERQQGGDYQGEVATLDQLLASADRPASLFRPTPDNAKLAYMLLASMGA</sequence>
<organism evidence="1 2">
    <name type="scientific">Sphingomonas horti</name>
    <dbReference type="NCBI Taxonomy" id="2682842"/>
    <lineage>
        <taxon>Bacteria</taxon>
        <taxon>Pseudomonadati</taxon>
        <taxon>Pseudomonadota</taxon>
        <taxon>Alphaproteobacteria</taxon>
        <taxon>Sphingomonadales</taxon>
        <taxon>Sphingomonadaceae</taxon>
        <taxon>Sphingomonas</taxon>
    </lineage>
</organism>
<gene>
    <name evidence="1" type="ORF">GON01_13130</name>
</gene>